<dbReference type="AlphaFoldDB" id="A0AAD4R1F8"/>
<keyword evidence="1" id="KW-0472">Membrane</keyword>
<keyword evidence="1" id="KW-1133">Transmembrane helix</keyword>
<accession>A0AAD4R1F8</accession>
<feature type="transmembrane region" description="Helical" evidence="1">
    <location>
        <begin position="20"/>
        <end position="40"/>
    </location>
</feature>
<organism evidence="2 3">
    <name type="scientific">Ditylenchus destructor</name>
    <dbReference type="NCBI Taxonomy" id="166010"/>
    <lineage>
        <taxon>Eukaryota</taxon>
        <taxon>Metazoa</taxon>
        <taxon>Ecdysozoa</taxon>
        <taxon>Nematoda</taxon>
        <taxon>Chromadorea</taxon>
        <taxon>Rhabditida</taxon>
        <taxon>Tylenchina</taxon>
        <taxon>Tylenchomorpha</taxon>
        <taxon>Sphaerularioidea</taxon>
        <taxon>Anguinidae</taxon>
        <taxon>Anguininae</taxon>
        <taxon>Ditylenchus</taxon>
    </lineage>
</organism>
<proteinExistence type="predicted"/>
<reference evidence="2" key="1">
    <citation type="submission" date="2022-01" db="EMBL/GenBank/DDBJ databases">
        <title>Genome Sequence Resource for Two Populations of Ditylenchus destructor, the Migratory Endoparasitic Phytonematode.</title>
        <authorList>
            <person name="Zhang H."/>
            <person name="Lin R."/>
            <person name="Xie B."/>
        </authorList>
    </citation>
    <scope>NUCLEOTIDE SEQUENCE</scope>
    <source>
        <strain evidence="2">BazhouSP</strain>
    </source>
</reference>
<protein>
    <submittedName>
        <fullName evidence="2">Uncharacterized protein</fullName>
    </submittedName>
</protein>
<sequence length="110" mass="12392">MEICLSNEKPEYQPQGNLDFKIICLSLCGTFILVIEFMAVRGNAMNWSAKMTNYQRSNVPGILRKFATAPITCLAYILQTRLFVENGDSTGGDEFVFQKRNYPQPNSGES</sequence>
<comment type="caution">
    <text evidence="2">The sequence shown here is derived from an EMBL/GenBank/DDBJ whole genome shotgun (WGS) entry which is preliminary data.</text>
</comment>
<evidence type="ECO:0000313" key="3">
    <source>
        <dbReference type="Proteomes" id="UP001201812"/>
    </source>
</evidence>
<evidence type="ECO:0000256" key="1">
    <source>
        <dbReference type="SAM" id="Phobius"/>
    </source>
</evidence>
<dbReference type="EMBL" id="JAKKPZ010000078">
    <property type="protein sequence ID" value="KAI1703685.1"/>
    <property type="molecule type" value="Genomic_DNA"/>
</dbReference>
<keyword evidence="3" id="KW-1185">Reference proteome</keyword>
<keyword evidence="1" id="KW-0812">Transmembrane</keyword>
<gene>
    <name evidence="2" type="ORF">DdX_14738</name>
</gene>
<name>A0AAD4R1F8_9BILA</name>
<evidence type="ECO:0000313" key="2">
    <source>
        <dbReference type="EMBL" id="KAI1703685.1"/>
    </source>
</evidence>
<dbReference type="Proteomes" id="UP001201812">
    <property type="component" value="Unassembled WGS sequence"/>
</dbReference>